<evidence type="ECO:0000259" key="5">
    <source>
        <dbReference type="SMART" id="SM01328"/>
    </source>
</evidence>
<keyword evidence="1" id="KW-0479">Metal-binding</keyword>
<dbReference type="InterPro" id="IPR026750">
    <property type="entry name" value="NTAN1"/>
</dbReference>
<organism evidence="6 7">
    <name type="scientific">Chlamydomonas schloesseri</name>
    <dbReference type="NCBI Taxonomy" id="2026947"/>
    <lineage>
        <taxon>Eukaryota</taxon>
        <taxon>Viridiplantae</taxon>
        <taxon>Chlorophyta</taxon>
        <taxon>core chlorophytes</taxon>
        <taxon>Chlorophyceae</taxon>
        <taxon>CS clade</taxon>
        <taxon>Chlamydomonadales</taxon>
        <taxon>Chlamydomonadaceae</taxon>
        <taxon>Chlamydomonas</taxon>
    </lineage>
</organism>
<dbReference type="GO" id="GO:0005634">
    <property type="term" value="C:nucleus"/>
    <property type="evidence" value="ECO:0007669"/>
    <property type="project" value="TreeGrafter"/>
</dbReference>
<feature type="compositionally biased region" description="Basic and acidic residues" evidence="4">
    <location>
        <begin position="254"/>
        <end position="270"/>
    </location>
</feature>
<gene>
    <name evidence="6" type="ORF">HYH02_000192</name>
</gene>
<dbReference type="PANTHER" id="PTHR12498:SF0">
    <property type="entry name" value="PROTEIN N-TERMINAL ASPARAGINE AMIDOHYDROLASE"/>
    <property type="match status" value="1"/>
</dbReference>
<dbReference type="EMBL" id="JAEHOD010000012">
    <property type="protein sequence ID" value="KAG2450088.1"/>
    <property type="molecule type" value="Genomic_DNA"/>
</dbReference>
<dbReference type="InterPro" id="IPR027377">
    <property type="entry name" value="ZAR1/RTP1-5-like_Znf-3CxxC"/>
</dbReference>
<evidence type="ECO:0000313" key="7">
    <source>
        <dbReference type="Proteomes" id="UP000613740"/>
    </source>
</evidence>
<evidence type="ECO:0000256" key="3">
    <source>
        <dbReference type="ARBA" id="ARBA00022833"/>
    </source>
</evidence>
<proteinExistence type="predicted"/>
<dbReference type="SMART" id="SM01328">
    <property type="entry name" value="zf-3CxxC"/>
    <property type="match status" value="1"/>
</dbReference>
<comment type="caution">
    <text evidence="6">The sequence shown here is derived from an EMBL/GenBank/DDBJ whole genome shotgun (WGS) entry which is preliminary data.</text>
</comment>
<dbReference type="GO" id="GO:0006511">
    <property type="term" value="P:ubiquitin-dependent protein catabolic process"/>
    <property type="evidence" value="ECO:0007669"/>
    <property type="project" value="TreeGrafter"/>
</dbReference>
<reference evidence="6" key="1">
    <citation type="journal article" date="2020" name="bioRxiv">
        <title>Comparative genomics of Chlamydomonas.</title>
        <authorList>
            <person name="Craig R.J."/>
            <person name="Hasan A.R."/>
            <person name="Ness R.W."/>
            <person name="Keightley P.D."/>
        </authorList>
    </citation>
    <scope>NUCLEOTIDE SEQUENCE</scope>
    <source>
        <strain evidence="6">CCAP 11/173</strain>
    </source>
</reference>
<dbReference type="Pfam" id="PF14736">
    <property type="entry name" value="N_Asn_amidohyd"/>
    <property type="match status" value="2"/>
</dbReference>
<dbReference type="AlphaFoldDB" id="A0A835WLR3"/>
<accession>A0A835WLR3</accession>
<evidence type="ECO:0000256" key="2">
    <source>
        <dbReference type="ARBA" id="ARBA00022771"/>
    </source>
</evidence>
<keyword evidence="3" id="KW-0862">Zinc</keyword>
<sequence length="544" mass="56196">MVLVLPSGGPLPGPATSAPGGQVDTAALLRAILADPAIQGANEAFLGRLKDPPVPATCRSACTMMGEEALVDFSSCQWHVGSADATTCLIVAVVCPVTRKAWAAHYNSSLVRRDTSIRHLLPAVMQQPHAYLVGSFREGSGESAATLAGALAHLHACPLAFRLRLACVGTANTDPATGGPRAINLALRCGPPVAGAGGAEGAGGAAGEGGAAAAAAWQALAELPDVGEPGPSGFEDRGPEVSWRLVRDRLVARDGAGSHDSDDADGGHEDSDGEGEGEGEYGSRHGAAGGVGAGAATAPPRGSLCPIVDTATGRLLIPGHRVRRLPEHYLMYFTRMLSLPDQLFLQYGSTSPDYEPPHFVDDFRKAYGWILQLARAGVEQLETASFEWASPAGGAGGVAAQVAAGAGANEDGKVEGKVVPGGPVTGWRKVRGDEGAHARVEGVAAGGAKATVASGNSWANTGQQCKSCMKLIYPYSQRPLEKRDDDEVVDLTKPHPAALCGKCQQLGYPCTEIDRDDDSWGGGGRRRGGYYEDLAGLFGGMRIR</sequence>
<keyword evidence="2" id="KW-0863">Zinc-finger</keyword>
<dbReference type="GO" id="GO:0008270">
    <property type="term" value="F:zinc ion binding"/>
    <property type="evidence" value="ECO:0007669"/>
    <property type="project" value="UniProtKB-KW"/>
</dbReference>
<keyword evidence="7" id="KW-1185">Reference proteome</keyword>
<feature type="domain" description="3CxxC-type" evidence="5">
    <location>
        <begin position="445"/>
        <end position="506"/>
    </location>
</feature>
<dbReference type="Proteomes" id="UP000613740">
    <property type="component" value="Unassembled WGS sequence"/>
</dbReference>
<dbReference type="GO" id="GO:0008418">
    <property type="term" value="F:protein-N-terminal asparagine amidohydrolase activity"/>
    <property type="evidence" value="ECO:0007669"/>
    <property type="project" value="InterPro"/>
</dbReference>
<evidence type="ECO:0000313" key="6">
    <source>
        <dbReference type="EMBL" id="KAG2450088.1"/>
    </source>
</evidence>
<evidence type="ECO:0000256" key="4">
    <source>
        <dbReference type="SAM" id="MobiDB-lite"/>
    </source>
</evidence>
<evidence type="ECO:0000256" key="1">
    <source>
        <dbReference type="ARBA" id="ARBA00022723"/>
    </source>
</evidence>
<name>A0A835WLR3_9CHLO</name>
<dbReference type="PANTHER" id="PTHR12498">
    <property type="entry name" value="N-TERMINAL ASPARAGINE AMIDOHYDROLASE"/>
    <property type="match status" value="1"/>
</dbReference>
<dbReference type="OrthoDB" id="539995at2759"/>
<protein>
    <recommendedName>
        <fullName evidence="5">3CxxC-type domain-containing protein</fullName>
    </recommendedName>
</protein>
<feature type="region of interest" description="Disordered" evidence="4">
    <location>
        <begin position="254"/>
        <end position="301"/>
    </location>
</feature>